<dbReference type="PROSITE" id="PS50920">
    <property type="entry name" value="SOLCAR"/>
    <property type="match status" value="3"/>
</dbReference>
<dbReference type="VEuPathDB" id="TriTrypDB:BSAL_05205"/>
<name>A0A0S4J045_BODSA</name>
<evidence type="ECO:0000256" key="4">
    <source>
        <dbReference type="ARBA" id="ARBA00022692"/>
    </source>
</evidence>
<comment type="subcellular location">
    <subcellularLocation>
        <location evidence="1">Membrane</location>
        <topology evidence="1">Multi-pass membrane protein</topology>
    </subcellularLocation>
</comment>
<evidence type="ECO:0000256" key="3">
    <source>
        <dbReference type="ARBA" id="ARBA00022448"/>
    </source>
</evidence>
<feature type="repeat" description="Solcar" evidence="8">
    <location>
        <begin position="145"/>
        <end position="233"/>
    </location>
</feature>
<evidence type="ECO:0000256" key="1">
    <source>
        <dbReference type="ARBA" id="ARBA00004141"/>
    </source>
</evidence>
<evidence type="ECO:0000313" key="12">
    <source>
        <dbReference type="Proteomes" id="UP000051952"/>
    </source>
</evidence>
<feature type="repeat" description="Solcar" evidence="8">
    <location>
        <begin position="246"/>
        <end position="346"/>
    </location>
</feature>
<dbReference type="Pfam" id="PF00153">
    <property type="entry name" value="Mito_carr"/>
    <property type="match status" value="3"/>
</dbReference>
<dbReference type="EMBL" id="CYKH01000770">
    <property type="protein sequence ID" value="CUG36742.1"/>
    <property type="molecule type" value="Genomic_DNA"/>
</dbReference>
<reference evidence="12" key="1">
    <citation type="submission" date="2015-09" db="EMBL/GenBank/DDBJ databases">
        <authorList>
            <consortium name="Pathogen Informatics"/>
        </authorList>
    </citation>
    <scope>NUCLEOTIDE SEQUENCE [LARGE SCALE GENOMIC DNA]</scope>
    <source>
        <strain evidence="12">Lake Konstanz</strain>
    </source>
</reference>
<organism evidence="11 12">
    <name type="scientific">Bodo saltans</name>
    <name type="common">Flagellated protozoan</name>
    <dbReference type="NCBI Taxonomy" id="75058"/>
    <lineage>
        <taxon>Eukaryota</taxon>
        <taxon>Discoba</taxon>
        <taxon>Euglenozoa</taxon>
        <taxon>Kinetoplastea</taxon>
        <taxon>Metakinetoplastina</taxon>
        <taxon>Eubodonida</taxon>
        <taxon>Bodonidae</taxon>
        <taxon>Bodo</taxon>
    </lineage>
</organism>
<gene>
    <name evidence="11" type="ORF">BSAL_05205</name>
</gene>
<evidence type="ECO:0000256" key="8">
    <source>
        <dbReference type="PROSITE-ProRule" id="PRU00282"/>
    </source>
</evidence>
<dbReference type="GO" id="GO:0055085">
    <property type="term" value="P:transmembrane transport"/>
    <property type="evidence" value="ECO:0007669"/>
    <property type="project" value="InterPro"/>
</dbReference>
<dbReference type="AlphaFoldDB" id="A0A0S4J045"/>
<feature type="transmembrane region" description="Helical" evidence="10">
    <location>
        <begin position="104"/>
        <end position="127"/>
    </location>
</feature>
<dbReference type="GO" id="GO:0006862">
    <property type="term" value="P:nucleotide transport"/>
    <property type="evidence" value="ECO:0007669"/>
    <property type="project" value="InterPro"/>
</dbReference>
<dbReference type="InterPro" id="IPR044712">
    <property type="entry name" value="SLC25A32-like"/>
</dbReference>
<keyword evidence="5" id="KW-0677">Repeat</keyword>
<dbReference type="Proteomes" id="UP000051952">
    <property type="component" value="Unassembled WGS sequence"/>
</dbReference>
<dbReference type="Gene3D" id="1.50.40.10">
    <property type="entry name" value="Mitochondrial carrier domain"/>
    <property type="match status" value="2"/>
</dbReference>
<keyword evidence="7 8" id="KW-0472">Membrane</keyword>
<evidence type="ECO:0000256" key="5">
    <source>
        <dbReference type="ARBA" id="ARBA00022737"/>
    </source>
</evidence>
<keyword evidence="6 10" id="KW-1133">Transmembrane helix</keyword>
<evidence type="ECO:0000256" key="6">
    <source>
        <dbReference type="ARBA" id="ARBA00022989"/>
    </source>
</evidence>
<evidence type="ECO:0000256" key="7">
    <source>
        <dbReference type="ARBA" id="ARBA00023136"/>
    </source>
</evidence>
<dbReference type="SUPFAM" id="SSF103506">
    <property type="entry name" value="Mitochondrial carrier"/>
    <property type="match status" value="1"/>
</dbReference>
<dbReference type="InterPro" id="IPR023395">
    <property type="entry name" value="MCP_dom_sf"/>
</dbReference>
<dbReference type="OMA" id="VWVPIDV"/>
<feature type="transmembrane region" description="Helical" evidence="10">
    <location>
        <begin position="246"/>
        <end position="266"/>
    </location>
</feature>
<keyword evidence="4 8" id="KW-0812">Transmembrane</keyword>
<feature type="repeat" description="Solcar" evidence="8">
    <location>
        <begin position="31"/>
        <end position="133"/>
    </location>
</feature>
<feature type="transmembrane region" description="Helical" evidence="10">
    <location>
        <begin position="147"/>
        <end position="168"/>
    </location>
</feature>
<evidence type="ECO:0000256" key="9">
    <source>
        <dbReference type="RuleBase" id="RU000488"/>
    </source>
</evidence>
<keyword evidence="12" id="KW-1185">Reference proteome</keyword>
<feature type="transmembrane region" description="Helical" evidence="10">
    <location>
        <begin position="208"/>
        <end position="226"/>
    </location>
</feature>
<comment type="similarity">
    <text evidence="2 9">Belongs to the mitochondrial carrier (TC 2.A.29) family.</text>
</comment>
<dbReference type="OrthoDB" id="250329at2759"/>
<accession>A0A0S4J045</accession>
<dbReference type="InterPro" id="IPR018108">
    <property type="entry name" value="MCP_transmembrane"/>
</dbReference>
<sequence>MLFVVSGLIEVAHLRYSFKHTDKVFAHQAGDYDEMEMLCAATAGVLGRFPCHPLDTVKTVAFTGHYGASPSPTSSATIPGGASRGPSGAWQVARTIYRQEGVRGFYRGVGIAVGGAAPGNVLYLLTYDYAKRFGEQHVDSKNFLGNALLHLAGGFTAEAVSCAVWVPVDVIKERQQSQSSNVEGRYRNSWDALRTIFRNESLSGLYRGYWSTLASFGPFSAVYFMSLETIDQLHPLPPADAAHQSSYFLCSLAHAAAANIISCLVTNPLEMIKTRMQVQRAILTVEGKSVHSHQFSYEYRGVMNGMSRVIREEGVRGLWRGSGARILYACPNSALTMAIYRSLKQHYATNPPPPPT</sequence>
<proteinExistence type="inferred from homology"/>
<dbReference type="PANTHER" id="PTHR45683">
    <property type="entry name" value="MITOCHONDRIAL NICOTINAMIDE ADENINE DINUCLEOTIDE TRANSPORTER 1-RELATED-RELATED"/>
    <property type="match status" value="1"/>
</dbReference>
<keyword evidence="3 9" id="KW-0813">Transport</keyword>
<dbReference type="GO" id="GO:0016020">
    <property type="term" value="C:membrane"/>
    <property type="evidence" value="ECO:0007669"/>
    <property type="project" value="UniProtKB-SubCell"/>
</dbReference>
<evidence type="ECO:0000256" key="10">
    <source>
        <dbReference type="SAM" id="Phobius"/>
    </source>
</evidence>
<protein>
    <submittedName>
        <fullName evidence="11">Mitochondrial carrier protein, putative</fullName>
    </submittedName>
</protein>
<evidence type="ECO:0000313" key="11">
    <source>
        <dbReference type="EMBL" id="CUG36742.1"/>
    </source>
</evidence>
<evidence type="ECO:0000256" key="2">
    <source>
        <dbReference type="ARBA" id="ARBA00006375"/>
    </source>
</evidence>